<evidence type="ECO:0000259" key="10">
    <source>
        <dbReference type="SMART" id="SM00387"/>
    </source>
</evidence>
<dbReference type="GO" id="GO:0000155">
    <property type="term" value="F:phosphorelay sensor kinase activity"/>
    <property type="evidence" value="ECO:0007669"/>
    <property type="project" value="InterPro"/>
</dbReference>
<dbReference type="Gene3D" id="1.20.5.1930">
    <property type="match status" value="1"/>
</dbReference>
<evidence type="ECO:0000256" key="1">
    <source>
        <dbReference type="ARBA" id="ARBA00000085"/>
    </source>
</evidence>
<keyword evidence="5" id="KW-0547">Nucleotide-binding</keyword>
<dbReference type="EC" id="2.7.13.3" evidence="2"/>
<keyword evidence="9" id="KW-0812">Transmembrane</keyword>
<evidence type="ECO:0000256" key="9">
    <source>
        <dbReference type="SAM" id="Phobius"/>
    </source>
</evidence>
<dbReference type="Pfam" id="PF07730">
    <property type="entry name" value="HisKA_3"/>
    <property type="match status" value="1"/>
</dbReference>
<gene>
    <name evidence="11" type="ORF">Raf01_50220</name>
</gene>
<keyword evidence="6 11" id="KW-0418">Kinase</keyword>
<proteinExistence type="predicted"/>
<comment type="caution">
    <text evidence="11">The sequence shown here is derived from an EMBL/GenBank/DDBJ whole genome shotgun (WGS) entry which is preliminary data.</text>
</comment>
<evidence type="ECO:0000256" key="6">
    <source>
        <dbReference type="ARBA" id="ARBA00022777"/>
    </source>
</evidence>
<name>A0A8J3QW08_9ACTN</name>
<dbReference type="GO" id="GO:0016020">
    <property type="term" value="C:membrane"/>
    <property type="evidence" value="ECO:0007669"/>
    <property type="project" value="InterPro"/>
</dbReference>
<dbReference type="AlphaFoldDB" id="A0A8J3QW08"/>
<feature type="domain" description="Histidine kinase/HSP90-like ATPase" evidence="10">
    <location>
        <begin position="276"/>
        <end position="365"/>
    </location>
</feature>
<dbReference type="GO" id="GO:0046983">
    <property type="term" value="F:protein dimerization activity"/>
    <property type="evidence" value="ECO:0007669"/>
    <property type="project" value="InterPro"/>
</dbReference>
<dbReference type="CDD" id="cd16917">
    <property type="entry name" value="HATPase_UhpB-NarQ-NarX-like"/>
    <property type="match status" value="1"/>
</dbReference>
<sequence length="365" mass="38639">MYLFTTLGTAVMTVLVLPLLWHPALAAPWARWHRDRAARLRGQPVRSHPILWRWSLRWLPAQVAIGLPAGVLAVLCVGNLLTAVVVIPAWWMFPAGEPPHLFSEVAVTSWGTALVVGLAQLASMAAVAYWVLPLLAALHARVTLAALAPSAAEKLTERVAVLTRTRTGVLEAHGAELRRIERDLHDGTQARLVAIAMRLAVARQALPDGAGAVADLLREAHEGTEEAMTELREVIRTMYPPILADHGLAGALRMVAGRGGIPATVDLGDLGPVPAAVEAVAYFAVTEALTNVAKHSHASGATVAVRRTGDLLSIEVRDDGIGGADERRGTGLTGINRRVQALDGTLTVASPIGGPTEILVELPCG</sequence>
<protein>
    <recommendedName>
        <fullName evidence="2">histidine kinase</fullName>
        <ecNumber evidence="2">2.7.13.3</ecNumber>
    </recommendedName>
</protein>
<feature type="transmembrane region" description="Helical" evidence="9">
    <location>
        <begin position="63"/>
        <end position="93"/>
    </location>
</feature>
<keyword evidence="12" id="KW-1185">Reference proteome</keyword>
<keyword evidence="4" id="KW-0808">Transferase</keyword>
<dbReference type="Pfam" id="PF02518">
    <property type="entry name" value="HATPase_c"/>
    <property type="match status" value="1"/>
</dbReference>
<evidence type="ECO:0000256" key="4">
    <source>
        <dbReference type="ARBA" id="ARBA00022679"/>
    </source>
</evidence>
<dbReference type="Proteomes" id="UP000642748">
    <property type="component" value="Unassembled WGS sequence"/>
</dbReference>
<keyword evidence="7" id="KW-0067">ATP-binding</keyword>
<evidence type="ECO:0000256" key="7">
    <source>
        <dbReference type="ARBA" id="ARBA00022840"/>
    </source>
</evidence>
<dbReference type="EMBL" id="BONZ01000048">
    <property type="protein sequence ID" value="GIH16850.1"/>
    <property type="molecule type" value="Genomic_DNA"/>
</dbReference>
<dbReference type="PANTHER" id="PTHR24421:SF10">
    <property type="entry name" value="NITRATE_NITRITE SENSOR PROTEIN NARQ"/>
    <property type="match status" value="1"/>
</dbReference>
<dbReference type="InterPro" id="IPR011712">
    <property type="entry name" value="Sig_transdc_His_kin_sub3_dim/P"/>
</dbReference>
<keyword evidence="8" id="KW-0902">Two-component regulatory system</keyword>
<keyword evidence="3" id="KW-0597">Phosphoprotein</keyword>
<evidence type="ECO:0000256" key="8">
    <source>
        <dbReference type="ARBA" id="ARBA00023012"/>
    </source>
</evidence>
<dbReference type="SMART" id="SM00387">
    <property type="entry name" value="HATPase_c"/>
    <property type="match status" value="1"/>
</dbReference>
<dbReference type="GO" id="GO:0005524">
    <property type="term" value="F:ATP binding"/>
    <property type="evidence" value="ECO:0007669"/>
    <property type="project" value="UniProtKB-KW"/>
</dbReference>
<accession>A0A8J3QW08</accession>
<reference evidence="11" key="1">
    <citation type="submission" date="2021-01" db="EMBL/GenBank/DDBJ databases">
        <title>Whole genome shotgun sequence of Rugosimonospora africana NBRC 104875.</title>
        <authorList>
            <person name="Komaki H."/>
            <person name="Tamura T."/>
        </authorList>
    </citation>
    <scope>NUCLEOTIDE SEQUENCE</scope>
    <source>
        <strain evidence="11">NBRC 104875</strain>
    </source>
</reference>
<evidence type="ECO:0000256" key="5">
    <source>
        <dbReference type="ARBA" id="ARBA00022741"/>
    </source>
</evidence>
<evidence type="ECO:0000256" key="3">
    <source>
        <dbReference type="ARBA" id="ARBA00022553"/>
    </source>
</evidence>
<comment type="catalytic activity">
    <reaction evidence="1">
        <text>ATP + protein L-histidine = ADP + protein N-phospho-L-histidine.</text>
        <dbReference type="EC" id="2.7.13.3"/>
    </reaction>
</comment>
<evidence type="ECO:0000256" key="2">
    <source>
        <dbReference type="ARBA" id="ARBA00012438"/>
    </source>
</evidence>
<evidence type="ECO:0000313" key="12">
    <source>
        <dbReference type="Proteomes" id="UP000642748"/>
    </source>
</evidence>
<dbReference type="InterPro" id="IPR003594">
    <property type="entry name" value="HATPase_dom"/>
</dbReference>
<keyword evidence="9" id="KW-1133">Transmembrane helix</keyword>
<feature type="transmembrane region" description="Helical" evidence="9">
    <location>
        <begin position="105"/>
        <end position="132"/>
    </location>
</feature>
<keyword evidence="9" id="KW-0472">Membrane</keyword>
<dbReference type="InterPro" id="IPR036890">
    <property type="entry name" value="HATPase_C_sf"/>
</dbReference>
<dbReference type="InterPro" id="IPR050482">
    <property type="entry name" value="Sensor_HK_TwoCompSys"/>
</dbReference>
<dbReference type="SUPFAM" id="SSF55874">
    <property type="entry name" value="ATPase domain of HSP90 chaperone/DNA topoisomerase II/histidine kinase"/>
    <property type="match status" value="1"/>
</dbReference>
<organism evidence="11 12">
    <name type="scientific">Rugosimonospora africana</name>
    <dbReference type="NCBI Taxonomy" id="556532"/>
    <lineage>
        <taxon>Bacteria</taxon>
        <taxon>Bacillati</taxon>
        <taxon>Actinomycetota</taxon>
        <taxon>Actinomycetes</taxon>
        <taxon>Micromonosporales</taxon>
        <taxon>Micromonosporaceae</taxon>
        <taxon>Rugosimonospora</taxon>
    </lineage>
</organism>
<evidence type="ECO:0000313" key="11">
    <source>
        <dbReference type="EMBL" id="GIH16850.1"/>
    </source>
</evidence>
<dbReference type="PANTHER" id="PTHR24421">
    <property type="entry name" value="NITRATE/NITRITE SENSOR PROTEIN NARX-RELATED"/>
    <property type="match status" value="1"/>
</dbReference>
<dbReference type="Gene3D" id="3.30.565.10">
    <property type="entry name" value="Histidine kinase-like ATPase, C-terminal domain"/>
    <property type="match status" value="1"/>
</dbReference>